<dbReference type="EMBL" id="LAZR01062900">
    <property type="protein sequence ID" value="KKK60575.1"/>
    <property type="molecule type" value="Genomic_DNA"/>
</dbReference>
<dbReference type="AlphaFoldDB" id="A0A0F8XHS5"/>
<protein>
    <submittedName>
        <fullName evidence="1">Uncharacterized protein</fullName>
    </submittedName>
</protein>
<name>A0A0F8XHS5_9ZZZZ</name>
<evidence type="ECO:0000313" key="1">
    <source>
        <dbReference type="EMBL" id="KKK60575.1"/>
    </source>
</evidence>
<organism evidence="1">
    <name type="scientific">marine sediment metagenome</name>
    <dbReference type="NCBI Taxonomy" id="412755"/>
    <lineage>
        <taxon>unclassified sequences</taxon>
        <taxon>metagenomes</taxon>
        <taxon>ecological metagenomes</taxon>
    </lineage>
</organism>
<gene>
    <name evidence="1" type="ORF">LCGC14_3022990</name>
</gene>
<accession>A0A0F8XHS5</accession>
<comment type="caution">
    <text evidence="1">The sequence shown here is derived from an EMBL/GenBank/DDBJ whole genome shotgun (WGS) entry which is preliminary data.</text>
</comment>
<reference evidence="1" key="1">
    <citation type="journal article" date="2015" name="Nature">
        <title>Complex archaea that bridge the gap between prokaryotes and eukaryotes.</title>
        <authorList>
            <person name="Spang A."/>
            <person name="Saw J.H."/>
            <person name="Jorgensen S.L."/>
            <person name="Zaremba-Niedzwiedzka K."/>
            <person name="Martijn J."/>
            <person name="Lind A.E."/>
            <person name="van Eijk R."/>
            <person name="Schleper C."/>
            <person name="Guy L."/>
            <person name="Ettema T.J."/>
        </authorList>
    </citation>
    <scope>NUCLEOTIDE SEQUENCE</scope>
</reference>
<sequence>MPGIQARTLPGRAVLALRYGEDLVGDVQGDDHQGGRVGVTEVPVIMVLGRVGAVRPLVLDQRHGRAGIEGFPGIAA</sequence>
<proteinExistence type="predicted"/>